<keyword evidence="4" id="KW-1185">Reference proteome</keyword>
<accession>A0A9P0L292</accession>
<evidence type="ECO:0000313" key="2">
    <source>
        <dbReference type="EMBL" id="CAH1987916.1"/>
    </source>
</evidence>
<dbReference type="EMBL" id="CAKOFQ010007390">
    <property type="protein sequence ID" value="CAH2000088.1"/>
    <property type="molecule type" value="Genomic_DNA"/>
</dbReference>
<sequence>MGDQNKKYYFADLEKMSSDEHMNEDVQDIACPRLVLEYNKHMGYVDKLDMLKSIYELDRKSKKWWLRISWYLLDISLVNAYIIFKNRNTTTKSGKCMTLKDFKLAVCLGLIGADENIPKKGRISSVQQNTFKANVPQEIRYGSCAHMPLHGSSRRCAYCSSTSSPHRTKWICSRCNVGLCLNANKNCFLPYHRR</sequence>
<dbReference type="PANTHER" id="PTHR47272">
    <property type="entry name" value="DDE_TNP_1_7 DOMAIN-CONTAINING PROTEIN"/>
    <property type="match status" value="1"/>
</dbReference>
<reference evidence="2" key="1">
    <citation type="submission" date="2022-03" db="EMBL/GenBank/DDBJ databases">
        <authorList>
            <person name="Sayadi A."/>
        </authorList>
    </citation>
    <scope>NUCLEOTIDE SEQUENCE</scope>
</reference>
<gene>
    <name evidence="2" type="ORF">ACAOBT_LOCUS18158</name>
    <name evidence="3" type="ORF">ACAOBT_LOCUS25350</name>
</gene>
<dbReference type="PANTHER" id="PTHR47272:SF2">
    <property type="entry name" value="PIGGYBAC TRANSPOSABLE ELEMENT-DERIVED PROTEIN 3-LIKE"/>
    <property type="match status" value="1"/>
</dbReference>
<dbReference type="Pfam" id="PF13843">
    <property type="entry name" value="DDE_Tnp_1_7"/>
    <property type="match status" value="1"/>
</dbReference>
<feature type="domain" description="PiggyBac transposable element-derived protein" evidence="1">
    <location>
        <begin position="20"/>
        <end position="81"/>
    </location>
</feature>
<dbReference type="OrthoDB" id="6609151at2759"/>
<dbReference type="InterPro" id="IPR029526">
    <property type="entry name" value="PGBD"/>
</dbReference>
<dbReference type="Proteomes" id="UP001152888">
    <property type="component" value="Unassembled WGS sequence"/>
</dbReference>
<dbReference type="EMBL" id="CAKOFQ010007032">
    <property type="protein sequence ID" value="CAH1987916.1"/>
    <property type="molecule type" value="Genomic_DNA"/>
</dbReference>
<dbReference type="AlphaFoldDB" id="A0A9P0L292"/>
<protein>
    <recommendedName>
        <fullName evidence="1">PiggyBac transposable element-derived protein domain-containing protein</fullName>
    </recommendedName>
</protein>
<proteinExistence type="predicted"/>
<name>A0A9P0L292_ACAOB</name>
<evidence type="ECO:0000313" key="3">
    <source>
        <dbReference type="EMBL" id="CAH2000088.1"/>
    </source>
</evidence>
<comment type="caution">
    <text evidence="2">The sequence shown here is derived from an EMBL/GenBank/DDBJ whole genome shotgun (WGS) entry which is preliminary data.</text>
</comment>
<evidence type="ECO:0000259" key="1">
    <source>
        <dbReference type="Pfam" id="PF13843"/>
    </source>
</evidence>
<evidence type="ECO:0000313" key="4">
    <source>
        <dbReference type="Proteomes" id="UP001152888"/>
    </source>
</evidence>
<organism evidence="2 4">
    <name type="scientific">Acanthoscelides obtectus</name>
    <name type="common">Bean weevil</name>
    <name type="synonym">Bruchus obtectus</name>
    <dbReference type="NCBI Taxonomy" id="200917"/>
    <lineage>
        <taxon>Eukaryota</taxon>
        <taxon>Metazoa</taxon>
        <taxon>Ecdysozoa</taxon>
        <taxon>Arthropoda</taxon>
        <taxon>Hexapoda</taxon>
        <taxon>Insecta</taxon>
        <taxon>Pterygota</taxon>
        <taxon>Neoptera</taxon>
        <taxon>Endopterygota</taxon>
        <taxon>Coleoptera</taxon>
        <taxon>Polyphaga</taxon>
        <taxon>Cucujiformia</taxon>
        <taxon>Chrysomeloidea</taxon>
        <taxon>Chrysomelidae</taxon>
        <taxon>Bruchinae</taxon>
        <taxon>Bruchini</taxon>
        <taxon>Acanthoscelides</taxon>
    </lineage>
</organism>